<gene>
    <name evidence="1" type="ORF">V3H18_09840</name>
</gene>
<dbReference type="RefSeq" id="WP_332081850.1">
    <property type="nucleotide sequence ID" value="NZ_JAZHYN010000025.1"/>
</dbReference>
<evidence type="ECO:0000313" key="2">
    <source>
        <dbReference type="Proteomes" id="UP001350748"/>
    </source>
</evidence>
<dbReference type="EMBL" id="JAZHYN010000025">
    <property type="protein sequence ID" value="MEF3366832.1"/>
    <property type="molecule type" value="Genomic_DNA"/>
</dbReference>
<evidence type="ECO:0000313" key="1">
    <source>
        <dbReference type="EMBL" id="MEF3366832.1"/>
    </source>
</evidence>
<dbReference type="Gene3D" id="3.40.30.10">
    <property type="entry name" value="Glutaredoxin"/>
    <property type="match status" value="1"/>
</dbReference>
<name>A0ABU7XIG7_9HYPH</name>
<sequence length="91" mass="9801">MSPPLFRLLVCVGPRCDATGKGRALLASVEACFAQRFPDELASGRLAIATRDCLRLCTRDPVVRVEPSGEAFSNPTLDDLARLAQAALEDQ</sequence>
<reference evidence="1 2" key="1">
    <citation type="submission" date="2024-02" db="EMBL/GenBank/DDBJ databases">
        <authorList>
            <person name="Grouzdev D."/>
        </authorList>
    </citation>
    <scope>NUCLEOTIDE SEQUENCE [LARGE SCALE GENOMIC DNA]</scope>
    <source>
        <strain evidence="1 2">9N</strain>
    </source>
</reference>
<accession>A0ABU7XIG7</accession>
<dbReference type="Proteomes" id="UP001350748">
    <property type="component" value="Unassembled WGS sequence"/>
</dbReference>
<dbReference type="SUPFAM" id="SSF52833">
    <property type="entry name" value="Thioredoxin-like"/>
    <property type="match status" value="1"/>
</dbReference>
<dbReference type="InterPro" id="IPR036249">
    <property type="entry name" value="Thioredoxin-like_sf"/>
</dbReference>
<dbReference type="CDD" id="cd02980">
    <property type="entry name" value="TRX_Fd_family"/>
    <property type="match status" value="1"/>
</dbReference>
<keyword evidence="2" id="KW-1185">Reference proteome</keyword>
<protein>
    <submittedName>
        <fullName evidence="1">(2Fe-2S) ferredoxin domain-containing protein</fullName>
    </submittedName>
</protein>
<comment type="caution">
    <text evidence="1">The sequence shown here is derived from an EMBL/GenBank/DDBJ whole genome shotgun (WGS) entry which is preliminary data.</text>
</comment>
<organism evidence="1 2">
    <name type="scientific">Methylocystis borbori</name>
    <dbReference type="NCBI Taxonomy" id="3118750"/>
    <lineage>
        <taxon>Bacteria</taxon>
        <taxon>Pseudomonadati</taxon>
        <taxon>Pseudomonadota</taxon>
        <taxon>Alphaproteobacteria</taxon>
        <taxon>Hyphomicrobiales</taxon>
        <taxon>Methylocystaceae</taxon>
        <taxon>Methylocystis</taxon>
    </lineage>
</organism>
<proteinExistence type="predicted"/>